<evidence type="ECO:0000313" key="2">
    <source>
        <dbReference type="Proteomes" id="UP000215914"/>
    </source>
</evidence>
<gene>
    <name evidence="1" type="ORF">HanXRQr2_Chr11g0502521</name>
</gene>
<dbReference type="Gramene" id="mRNA:HanXRQr2_Chr11g0502521">
    <property type="protein sequence ID" value="mRNA:HanXRQr2_Chr11g0502521"/>
    <property type="gene ID" value="HanXRQr2_Chr11g0502521"/>
</dbReference>
<proteinExistence type="predicted"/>
<sequence>MQNQLFELWTEGNLGRVIVTNFWWFSNKGDQDVEIESTVVLVYCHNQWRKPSSQMGFPRLTMAAMFGYKILTPWRSYMEKRELHMNCSHVTTTRMTRPVVTSGLKSKSIPLCIMCMSLWTLWKE</sequence>
<organism evidence="1 2">
    <name type="scientific">Helianthus annuus</name>
    <name type="common">Common sunflower</name>
    <dbReference type="NCBI Taxonomy" id="4232"/>
    <lineage>
        <taxon>Eukaryota</taxon>
        <taxon>Viridiplantae</taxon>
        <taxon>Streptophyta</taxon>
        <taxon>Embryophyta</taxon>
        <taxon>Tracheophyta</taxon>
        <taxon>Spermatophyta</taxon>
        <taxon>Magnoliopsida</taxon>
        <taxon>eudicotyledons</taxon>
        <taxon>Gunneridae</taxon>
        <taxon>Pentapetalae</taxon>
        <taxon>asterids</taxon>
        <taxon>campanulids</taxon>
        <taxon>Asterales</taxon>
        <taxon>Asteraceae</taxon>
        <taxon>Asteroideae</taxon>
        <taxon>Heliantheae alliance</taxon>
        <taxon>Heliantheae</taxon>
        <taxon>Helianthus</taxon>
    </lineage>
</organism>
<evidence type="ECO:0000313" key="1">
    <source>
        <dbReference type="EMBL" id="KAF5782974.1"/>
    </source>
</evidence>
<dbReference type="AlphaFoldDB" id="A0A9K3N0X1"/>
<reference evidence="1" key="1">
    <citation type="journal article" date="2017" name="Nature">
        <title>The sunflower genome provides insights into oil metabolism, flowering and Asterid evolution.</title>
        <authorList>
            <person name="Badouin H."/>
            <person name="Gouzy J."/>
            <person name="Grassa C.J."/>
            <person name="Murat F."/>
            <person name="Staton S.E."/>
            <person name="Cottret L."/>
            <person name="Lelandais-Briere C."/>
            <person name="Owens G.L."/>
            <person name="Carrere S."/>
            <person name="Mayjonade B."/>
            <person name="Legrand L."/>
            <person name="Gill N."/>
            <person name="Kane N.C."/>
            <person name="Bowers J.E."/>
            <person name="Hubner S."/>
            <person name="Bellec A."/>
            <person name="Berard A."/>
            <person name="Berges H."/>
            <person name="Blanchet N."/>
            <person name="Boniface M.C."/>
            <person name="Brunel D."/>
            <person name="Catrice O."/>
            <person name="Chaidir N."/>
            <person name="Claudel C."/>
            <person name="Donnadieu C."/>
            <person name="Faraut T."/>
            <person name="Fievet G."/>
            <person name="Helmstetter N."/>
            <person name="King M."/>
            <person name="Knapp S.J."/>
            <person name="Lai Z."/>
            <person name="Le Paslier M.C."/>
            <person name="Lippi Y."/>
            <person name="Lorenzon L."/>
            <person name="Mandel J.R."/>
            <person name="Marage G."/>
            <person name="Marchand G."/>
            <person name="Marquand E."/>
            <person name="Bret-Mestries E."/>
            <person name="Morien E."/>
            <person name="Nambeesan S."/>
            <person name="Nguyen T."/>
            <person name="Pegot-Espagnet P."/>
            <person name="Pouilly N."/>
            <person name="Raftis F."/>
            <person name="Sallet E."/>
            <person name="Schiex T."/>
            <person name="Thomas J."/>
            <person name="Vandecasteele C."/>
            <person name="Vares D."/>
            <person name="Vear F."/>
            <person name="Vautrin S."/>
            <person name="Crespi M."/>
            <person name="Mangin B."/>
            <person name="Burke J.M."/>
            <person name="Salse J."/>
            <person name="Munos S."/>
            <person name="Vincourt P."/>
            <person name="Rieseberg L.H."/>
            <person name="Langlade N.B."/>
        </authorList>
    </citation>
    <scope>NUCLEOTIDE SEQUENCE</scope>
    <source>
        <tissue evidence="1">Leaves</tissue>
    </source>
</reference>
<protein>
    <submittedName>
        <fullName evidence="1">Uncharacterized protein</fullName>
    </submittedName>
</protein>
<comment type="caution">
    <text evidence="1">The sequence shown here is derived from an EMBL/GenBank/DDBJ whole genome shotgun (WGS) entry which is preliminary data.</text>
</comment>
<accession>A0A9K3N0X1</accession>
<name>A0A9K3N0X1_HELAN</name>
<dbReference type="Proteomes" id="UP000215914">
    <property type="component" value="Unassembled WGS sequence"/>
</dbReference>
<keyword evidence="2" id="KW-1185">Reference proteome</keyword>
<reference evidence="1" key="2">
    <citation type="submission" date="2020-06" db="EMBL/GenBank/DDBJ databases">
        <title>Helianthus annuus Genome sequencing and assembly Release 2.</title>
        <authorList>
            <person name="Gouzy J."/>
            <person name="Langlade N."/>
            <person name="Munos S."/>
        </authorList>
    </citation>
    <scope>NUCLEOTIDE SEQUENCE</scope>
    <source>
        <tissue evidence="1">Leaves</tissue>
    </source>
</reference>
<dbReference type="EMBL" id="MNCJ02000326">
    <property type="protein sequence ID" value="KAF5782974.1"/>
    <property type="molecule type" value="Genomic_DNA"/>
</dbReference>